<comment type="caution">
    <text evidence="1">The sequence shown here is derived from an EMBL/GenBank/DDBJ whole genome shotgun (WGS) entry which is preliminary data.</text>
</comment>
<accession>A0A4C1TUV2</accession>
<reference evidence="1 2" key="1">
    <citation type="journal article" date="2019" name="Commun. Biol.">
        <title>The bagworm genome reveals a unique fibroin gene that provides high tensile strength.</title>
        <authorList>
            <person name="Kono N."/>
            <person name="Nakamura H."/>
            <person name="Ohtoshi R."/>
            <person name="Tomita M."/>
            <person name="Numata K."/>
            <person name="Arakawa K."/>
        </authorList>
    </citation>
    <scope>NUCLEOTIDE SEQUENCE [LARGE SCALE GENOMIC DNA]</scope>
</reference>
<dbReference type="AlphaFoldDB" id="A0A4C1TUV2"/>
<name>A0A4C1TUV2_EUMVA</name>
<evidence type="ECO:0000313" key="1">
    <source>
        <dbReference type="EMBL" id="GBP17789.1"/>
    </source>
</evidence>
<sequence>MAFQNVRPVVQPCAQPFEDRFLYFSPAYRTITSLSRGRVERPIRSPAYLSKSLVRVAGLKRRIGSVIEDLFVIVDGKDG</sequence>
<keyword evidence="2" id="KW-1185">Reference proteome</keyword>
<protein>
    <submittedName>
        <fullName evidence="1">Uncharacterized protein</fullName>
    </submittedName>
</protein>
<proteinExistence type="predicted"/>
<dbReference type="EMBL" id="BGZK01000090">
    <property type="protein sequence ID" value="GBP17789.1"/>
    <property type="molecule type" value="Genomic_DNA"/>
</dbReference>
<gene>
    <name evidence="1" type="ORF">EVAR_102648_1</name>
</gene>
<organism evidence="1 2">
    <name type="scientific">Eumeta variegata</name>
    <name type="common">Bagworm moth</name>
    <name type="synonym">Eumeta japonica</name>
    <dbReference type="NCBI Taxonomy" id="151549"/>
    <lineage>
        <taxon>Eukaryota</taxon>
        <taxon>Metazoa</taxon>
        <taxon>Ecdysozoa</taxon>
        <taxon>Arthropoda</taxon>
        <taxon>Hexapoda</taxon>
        <taxon>Insecta</taxon>
        <taxon>Pterygota</taxon>
        <taxon>Neoptera</taxon>
        <taxon>Endopterygota</taxon>
        <taxon>Lepidoptera</taxon>
        <taxon>Glossata</taxon>
        <taxon>Ditrysia</taxon>
        <taxon>Tineoidea</taxon>
        <taxon>Psychidae</taxon>
        <taxon>Oiketicinae</taxon>
        <taxon>Eumeta</taxon>
    </lineage>
</organism>
<evidence type="ECO:0000313" key="2">
    <source>
        <dbReference type="Proteomes" id="UP000299102"/>
    </source>
</evidence>
<dbReference type="Proteomes" id="UP000299102">
    <property type="component" value="Unassembled WGS sequence"/>
</dbReference>